<evidence type="ECO:0000256" key="3">
    <source>
        <dbReference type="ARBA" id="ARBA00022723"/>
    </source>
</evidence>
<keyword evidence="2" id="KW-0540">Nuclease</keyword>
<dbReference type="EMBL" id="OV696689">
    <property type="protein sequence ID" value="CAH1261346.1"/>
    <property type="molecule type" value="Genomic_DNA"/>
</dbReference>
<evidence type="ECO:0000256" key="6">
    <source>
        <dbReference type="ARBA" id="ARBA00022842"/>
    </source>
</evidence>
<feature type="compositionally biased region" description="Polar residues" evidence="8">
    <location>
        <begin position="187"/>
        <end position="201"/>
    </location>
</feature>
<evidence type="ECO:0000256" key="5">
    <source>
        <dbReference type="ARBA" id="ARBA00022839"/>
    </source>
</evidence>
<evidence type="ECO:0000313" key="10">
    <source>
        <dbReference type="EMBL" id="CAH1261346.1"/>
    </source>
</evidence>
<dbReference type="InterPro" id="IPR013520">
    <property type="entry name" value="Ribonucl_H"/>
</dbReference>
<dbReference type="GO" id="GO:0006308">
    <property type="term" value="P:DNA catabolic process"/>
    <property type="evidence" value="ECO:0007669"/>
    <property type="project" value="TreeGrafter"/>
</dbReference>
<dbReference type="OrthoDB" id="10250935at2759"/>
<evidence type="ECO:0000256" key="8">
    <source>
        <dbReference type="SAM" id="MobiDB-lite"/>
    </source>
</evidence>
<reference evidence="10" key="1">
    <citation type="submission" date="2022-01" db="EMBL/GenBank/DDBJ databases">
        <authorList>
            <person name="Braso-Vives M."/>
        </authorList>
    </citation>
    <scope>NUCLEOTIDE SEQUENCE</scope>
</reference>
<organism evidence="10 11">
    <name type="scientific">Branchiostoma lanceolatum</name>
    <name type="common">Common lancelet</name>
    <name type="synonym">Amphioxus lanceolatum</name>
    <dbReference type="NCBI Taxonomy" id="7740"/>
    <lineage>
        <taxon>Eukaryota</taxon>
        <taxon>Metazoa</taxon>
        <taxon>Chordata</taxon>
        <taxon>Cephalochordata</taxon>
        <taxon>Leptocardii</taxon>
        <taxon>Amphioxiformes</taxon>
        <taxon>Branchiostomatidae</taxon>
        <taxon>Branchiostoma</taxon>
    </lineage>
</organism>
<keyword evidence="6" id="KW-0460">Magnesium</keyword>
<dbReference type="InterPro" id="IPR036397">
    <property type="entry name" value="RNaseH_sf"/>
</dbReference>
<dbReference type="GO" id="GO:0005737">
    <property type="term" value="C:cytoplasm"/>
    <property type="evidence" value="ECO:0007669"/>
    <property type="project" value="TreeGrafter"/>
</dbReference>
<comment type="similarity">
    <text evidence="7">Belongs to the exonuclease superfamily. TREX family.</text>
</comment>
<name>A0A8J9ZPV9_BRALA</name>
<evidence type="ECO:0000256" key="2">
    <source>
        <dbReference type="ARBA" id="ARBA00022722"/>
    </source>
</evidence>
<dbReference type="SMART" id="SM00479">
    <property type="entry name" value="EXOIII"/>
    <property type="match status" value="1"/>
</dbReference>
<dbReference type="Gene3D" id="3.30.420.10">
    <property type="entry name" value="Ribonuclease H-like superfamily/Ribonuclease H"/>
    <property type="match status" value="2"/>
</dbReference>
<dbReference type="SUPFAM" id="SSF53098">
    <property type="entry name" value="Ribonuclease H-like"/>
    <property type="match status" value="1"/>
</dbReference>
<dbReference type="PANTHER" id="PTHR13058">
    <property type="entry name" value="THREE PRIME REPAIR EXONUCLEASE 1, 2"/>
    <property type="match status" value="1"/>
</dbReference>
<evidence type="ECO:0000256" key="1">
    <source>
        <dbReference type="ARBA" id="ARBA00001946"/>
    </source>
</evidence>
<gene>
    <name evidence="10" type="primary">TREX2</name>
    <name evidence="10" type="ORF">BLAG_LOCUS16794</name>
</gene>
<dbReference type="InterPro" id="IPR040393">
    <property type="entry name" value="TREX1/2"/>
</dbReference>
<dbReference type="AlphaFoldDB" id="A0A8J9ZPV9"/>
<keyword evidence="5" id="KW-0269">Exonuclease</keyword>
<feature type="region of interest" description="Disordered" evidence="8">
    <location>
        <begin position="185"/>
        <end position="374"/>
    </location>
</feature>
<dbReference type="GO" id="GO:0008296">
    <property type="term" value="F:3'-5'-DNA exonuclease activity"/>
    <property type="evidence" value="ECO:0007669"/>
    <property type="project" value="TreeGrafter"/>
</dbReference>
<proteinExistence type="inferred from homology"/>
<accession>A0A8J9ZPV9</accession>
<evidence type="ECO:0000313" key="11">
    <source>
        <dbReference type="Proteomes" id="UP000838412"/>
    </source>
</evidence>
<feature type="domain" description="Exonuclease" evidence="9">
    <location>
        <begin position="6"/>
        <end position="419"/>
    </location>
</feature>
<dbReference type="GO" id="GO:0046872">
    <property type="term" value="F:metal ion binding"/>
    <property type="evidence" value="ECO:0007669"/>
    <property type="project" value="UniProtKB-KW"/>
</dbReference>
<evidence type="ECO:0000256" key="4">
    <source>
        <dbReference type="ARBA" id="ARBA00022801"/>
    </source>
</evidence>
<dbReference type="Proteomes" id="UP000838412">
    <property type="component" value="Chromosome 4"/>
</dbReference>
<comment type="cofactor">
    <cofactor evidence="1">
        <name>Mg(2+)</name>
        <dbReference type="ChEBI" id="CHEBI:18420"/>
    </cofactor>
</comment>
<keyword evidence="3" id="KW-0479">Metal-binding</keyword>
<evidence type="ECO:0000259" key="9">
    <source>
        <dbReference type="SMART" id="SM00479"/>
    </source>
</evidence>
<protein>
    <submittedName>
        <fullName evidence="10">TREX2 protein</fullName>
    </submittedName>
</protein>
<evidence type="ECO:0000256" key="7">
    <source>
        <dbReference type="ARBA" id="ARBA00025769"/>
    </source>
</evidence>
<keyword evidence="11" id="KW-1185">Reference proteome</keyword>
<keyword evidence="4" id="KW-0378">Hydrolase</keyword>
<sequence>MEPIRSFVFLDLEATSCEASARPKITELSLAALHRSALLNPDRRLPRVMDKLLLAVYPNKPIPGPVCELTGLTNENLSESEKPALDASFVAAVCAFLHRQPPPVALVAHNGLRFDFPLLKAELMKLNARLPEGLRFCDSLRAFRETEGGYSLQADVEGQNCHVSPAPREGTALAHESCLGQHDDFTPGTSASKLRNGTTVPSGWDRGTDRAGRVGDVPSGWDRGTDRAGRVGDVPSGWDRGTDRAGRAGDVPSGWDRGTDRAGRVGDVPSGWDRGTDRAGRAGDVPSGWDRGTDRAGRVGDVPSGWDRGTDRAGRVGDVPSGWDRGTDRAGRAGDVPSGWDRGTDRAGRAGDVPSGWDRGTGRAGRPRAGDVPSKRASLSLESLYLRYVSRAPRRVHTAEDDVLALLQVVRARADALVPWMDRNGLAWADIQQMYTPSPVKPAGRISNGDRTGSPARLCLTYED</sequence>
<dbReference type="GO" id="GO:0003676">
    <property type="term" value="F:nucleic acid binding"/>
    <property type="evidence" value="ECO:0007669"/>
    <property type="project" value="InterPro"/>
</dbReference>
<dbReference type="PANTHER" id="PTHR13058:SF19">
    <property type="entry name" value="LD40940P"/>
    <property type="match status" value="1"/>
</dbReference>
<dbReference type="InterPro" id="IPR012337">
    <property type="entry name" value="RNaseH-like_sf"/>
</dbReference>